<dbReference type="PATRIC" id="fig|1008153.3.peg.528"/>
<dbReference type="EMBL" id="LTAZ01000001">
    <property type="protein sequence ID" value="KYH27854.1"/>
    <property type="molecule type" value="Genomic_DNA"/>
</dbReference>
<evidence type="ECO:0000313" key="3">
    <source>
        <dbReference type="Proteomes" id="UP000075321"/>
    </source>
</evidence>
<dbReference type="Proteomes" id="UP000075321">
    <property type="component" value="Unassembled WGS sequence"/>
</dbReference>
<accession>A0A151AJQ7</accession>
<feature type="region of interest" description="Disordered" evidence="1">
    <location>
        <begin position="1"/>
        <end position="21"/>
    </location>
</feature>
<organism evidence="2 3">
    <name type="scientific">Halalkalicoccus paucihalophilus</name>
    <dbReference type="NCBI Taxonomy" id="1008153"/>
    <lineage>
        <taxon>Archaea</taxon>
        <taxon>Methanobacteriati</taxon>
        <taxon>Methanobacteriota</taxon>
        <taxon>Stenosarchaea group</taxon>
        <taxon>Halobacteria</taxon>
        <taxon>Halobacteriales</taxon>
        <taxon>Halococcaceae</taxon>
        <taxon>Halalkalicoccus</taxon>
    </lineage>
</organism>
<evidence type="ECO:0000256" key="1">
    <source>
        <dbReference type="SAM" id="MobiDB-lite"/>
    </source>
</evidence>
<feature type="compositionally biased region" description="Basic and acidic residues" evidence="1">
    <location>
        <begin position="1"/>
        <end position="20"/>
    </location>
</feature>
<comment type="caution">
    <text evidence="2">The sequence shown here is derived from an EMBL/GenBank/DDBJ whole genome shotgun (WGS) entry which is preliminary data.</text>
</comment>
<keyword evidence="3" id="KW-1185">Reference proteome</keyword>
<gene>
    <name evidence="2" type="ORF">HAPAU_05290</name>
</gene>
<proteinExistence type="predicted"/>
<dbReference type="AlphaFoldDB" id="A0A151AJQ7"/>
<reference evidence="2 3" key="1">
    <citation type="submission" date="2016-02" db="EMBL/GenBank/DDBJ databases">
        <title>Genome sequence of Halalkalicoccus paucihalophilus DSM 24557.</title>
        <authorList>
            <person name="Poehlein A."/>
            <person name="Daniel R."/>
        </authorList>
    </citation>
    <scope>NUCLEOTIDE SEQUENCE [LARGE SCALE GENOMIC DNA]</scope>
    <source>
        <strain evidence="2 3">DSM 24557</strain>
    </source>
</reference>
<name>A0A151AJQ7_9EURY</name>
<evidence type="ECO:0000313" key="2">
    <source>
        <dbReference type="EMBL" id="KYH27854.1"/>
    </source>
</evidence>
<protein>
    <submittedName>
        <fullName evidence="2">Uncharacterized protein</fullName>
    </submittedName>
</protein>
<sequence>MEGHLVSAHDHGGHDHDHTSHGFRALAINTLLS</sequence>